<dbReference type="Pfam" id="PF11815">
    <property type="entry name" value="DUF3336"/>
    <property type="match status" value="1"/>
</dbReference>
<keyword evidence="1 4" id="KW-0378">Hydrolase</keyword>
<feature type="short sequence motif" description="GXGXXG" evidence="4">
    <location>
        <begin position="157"/>
        <end position="162"/>
    </location>
</feature>
<dbReference type="PROSITE" id="PS51635">
    <property type="entry name" value="PNPLA"/>
    <property type="match status" value="1"/>
</dbReference>
<feature type="active site" description="Proton acceptor" evidence="4">
    <location>
        <position position="327"/>
    </location>
</feature>
<dbReference type="EMBL" id="PKUS01000007">
    <property type="protein sequence ID" value="PLW69460.1"/>
    <property type="molecule type" value="Genomic_DNA"/>
</dbReference>
<comment type="caution">
    <text evidence="4">Lacks conserved residue(s) required for the propagation of feature annotation.</text>
</comment>
<dbReference type="InterPro" id="IPR050301">
    <property type="entry name" value="NTE"/>
</dbReference>
<evidence type="ECO:0000259" key="6">
    <source>
        <dbReference type="PROSITE" id="PS51635"/>
    </source>
</evidence>
<sequence length="530" mass="59101">MIMERFNTRSRALKKIEQDLHNADSYEQWYTLAEAHDMETGGIDWRENDASNHYDHLNIKARLRRLRRLRKKGDDHALLFVLNEGIHGNMAGMGKSALYQRAKCGTKVLIDEYISEICESLLQLSPRHLDSVPWAERIDFFQRASHCYGRSALMLSGGGTLGYFHFGVLKALIEQGLCPVVISGASAGSFVAAVVGTHTDEEFLALFENNQLARELTSNNEDIKIGIGMTNGVDMKAIKREMARMIPDLTFQEAYEKTGRSINITISPAGPRQTSRLLNHIASPNVTIRSAVVASSAIPGIFPAAQLEARDVYGKVKPYLPSRRWIDGSFSQDLPAKRLARMYGVNHFIVSQVLPGLGREPTLRPGIRKIISDASVAATKQLVRGSLDFVQHRTKVGPRLATAMEAMNAVIDQQFTADINIVPNFGDTRLMDVLRLLNEQQMVELLAAGERATWPKIPAISTTTRIGRTLDQILHEFEVDEAHWLRSAPQTDAALKEDSAIRKSRRGKKPAVTRRSKRASRAIEIKAASR</sequence>
<keyword evidence="2 4" id="KW-0442">Lipid degradation</keyword>
<feature type="domain" description="PNPLA" evidence="6">
    <location>
        <begin position="153"/>
        <end position="340"/>
    </location>
</feature>
<feature type="active site" description="Nucleophile" evidence="4">
    <location>
        <position position="186"/>
    </location>
</feature>
<dbReference type="SUPFAM" id="SSF52151">
    <property type="entry name" value="FabD/lysophospholipase-like"/>
    <property type="match status" value="1"/>
</dbReference>
<feature type="region of interest" description="Disordered" evidence="5">
    <location>
        <begin position="495"/>
        <end position="530"/>
    </location>
</feature>
<keyword evidence="8" id="KW-1185">Reference proteome</keyword>
<keyword evidence="3 4" id="KW-0443">Lipid metabolism</keyword>
<dbReference type="Proteomes" id="UP000235005">
    <property type="component" value="Unassembled WGS sequence"/>
</dbReference>
<dbReference type="OrthoDB" id="7055653at2"/>
<proteinExistence type="predicted"/>
<dbReference type="GO" id="GO:0004806">
    <property type="term" value="F:triacylglycerol lipase activity"/>
    <property type="evidence" value="ECO:0007669"/>
    <property type="project" value="InterPro"/>
</dbReference>
<dbReference type="GO" id="GO:0016042">
    <property type="term" value="P:lipid catabolic process"/>
    <property type="evidence" value="ECO:0007669"/>
    <property type="project" value="UniProtKB-UniRule"/>
</dbReference>
<evidence type="ECO:0000256" key="2">
    <source>
        <dbReference type="ARBA" id="ARBA00022963"/>
    </source>
</evidence>
<evidence type="ECO:0000256" key="3">
    <source>
        <dbReference type="ARBA" id="ARBA00023098"/>
    </source>
</evidence>
<evidence type="ECO:0000313" key="7">
    <source>
        <dbReference type="EMBL" id="PLW69460.1"/>
    </source>
</evidence>
<dbReference type="InterPro" id="IPR002641">
    <property type="entry name" value="PNPLA_dom"/>
</dbReference>
<dbReference type="InterPro" id="IPR021771">
    <property type="entry name" value="Triacylglycerol_lipase_N"/>
</dbReference>
<dbReference type="CDD" id="cd07206">
    <property type="entry name" value="Pat_TGL3-4-5_SDP1"/>
    <property type="match status" value="1"/>
</dbReference>
<evidence type="ECO:0000256" key="4">
    <source>
        <dbReference type="PROSITE-ProRule" id="PRU01161"/>
    </source>
</evidence>
<feature type="compositionally biased region" description="Basic residues" evidence="5">
    <location>
        <begin position="502"/>
        <end position="520"/>
    </location>
</feature>
<name>A0A2N5X4Q7_9GAMM</name>
<organism evidence="7 8">
    <name type="scientific">Pseudohalioglobus lutimaris</name>
    <dbReference type="NCBI Taxonomy" id="1737061"/>
    <lineage>
        <taxon>Bacteria</taxon>
        <taxon>Pseudomonadati</taxon>
        <taxon>Pseudomonadota</taxon>
        <taxon>Gammaproteobacteria</taxon>
        <taxon>Cellvibrionales</taxon>
        <taxon>Halieaceae</taxon>
        <taxon>Pseudohalioglobus</taxon>
    </lineage>
</organism>
<dbReference type="InterPro" id="IPR016035">
    <property type="entry name" value="Acyl_Trfase/lysoPLipase"/>
</dbReference>
<gene>
    <name evidence="7" type="ORF">C0039_08010</name>
</gene>
<evidence type="ECO:0000256" key="5">
    <source>
        <dbReference type="SAM" id="MobiDB-lite"/>
    </source>
</evidence>
<dbReference type="AlphaFoldDB" id="A0A2N5X4Q7"/>
<comment type="caution">
    <text evidence="7">The sequence shown here is derived from an EMBL/GenBank/DDBJ whole genome shotgun (WGS) entry which is preliminary data.</text>
</comment>
<evidence type="ECO:0000256" key="1">
    <source>
        <dbReference type="ARBA" id="ARBA00022801"/>
    </source>
</evidence>
<reference evidence="7 8" key="1">
    <citation type="submission" date="2018-01" db="EMBL/GenBank/DDBJ databases">
        <title>The draft genome sequence of Halioglobus lutimaris HF004.</title>
        <authorList>
            <person name="Du Z.-J."/>
            <person name="Shi M.-J."/>
        </authorList>
    </citation>
    <scope>NUCLEOTIDE SEQUENCE [LARGE SCALE GENOMIC DNA]</scope>
    <source>
        <strain evidence="7 8">HF004</strain>
    </source>
</reference>
<dbReference type="Pfam" id="PF01734">
    <property type="entry name" value="Patatin"/>
    <property type="match status" value="1"/>
</dbReference>
<evidence type="ECO:0000313" key="8">
    <source>
        <dbReference type="Proteomes" id="UP000235005"/>
    </source>
</evidence>
<dbReference type="Gene3D" id="3.40.1090.10">
    <property type="entry name" value="Cytosolic phospholipase A2 catalytic domain"/>
    <property type="match status" value="2"/>
</dbReference>
<dbReference type="PANTHER" id="PTHR14226:SF10">
    <property type="entry name" value="TRIACYLGLYCEROL LIPASE 4-RELATED"/>
    <property type="match status" value="1"/>
</dbReference>
<dbReference type="PANTHER" id="PTHR14226">
    <property type="entry name" value="NEUROPATHY TARGET ESTERASE/SWISS CHEESE D.MELANOGASTER"/>
    <property type="match status" value="1"/>
</dbReference>
<feature type="short sequence motif" description="GXSXG" evidence="4">
    <location>
        <begin position="184"/>
        <end position="188"/>
    </location>
</feature>
<protein>
    <submittedName>
        <fullName evidence="7">DUF3336 domain-containing protein</fullName>
    </submittedName>
</protein>
<accession>A0A2N5X4Q7</accession>